<feature type="compositionally biased region" description="Basic and acidic residues" evidence="1">
    <location>
        <begin position="1"/>
        <end position="10"/>
    </location>
</feature>
<name>A0A4D6KI40_VIGUN</name>
<dbReference type="Proteomes" id="UP000501690">
    <property type="component" value="Linkage Group LG1"/>
</dbReference>
<evidence type="ECO:0000313" key="3">
    <source>
        <dbReference type="Proteomes" id="UP000501690"/>
    </source>
</evidence>
<keyword evidence="3" id="KW-1185">Reference proteome</keyword>
<organism evidence="2 3">
    <name type="scientific">Vigna unguiculata</name>
    <name type="common">Cowpea</name>
    <dbReference type="NCBI Taxonomy" id="3917"/>
    <lineage>
        <taxon>Eukaryota</taxon>
        <taxon>Viridiplantae</taxon>
        <taxon>Streptophyta</taxon>
        <taxon>Embryophyta</taxon>
        <taxon>Tracheophyta</taxon>
        <taxon>Spermatophyta</taxon>
        <taxon>Magnoliopsida</taxon>
        <taxon>eudicotyledons</taxon>
        <taxon>Gunneridae</taxon>
        <taxon>Pentapetalae</taxon>
        <taxon>rosids</taxon>
        <taxon>fabids</taxon>
        <taxon>Fabales</taxon>
        <taxon>Fabaceae</taxon>
        <taxon>Papilionoideae</taxon>
        <taxon>50 kb inversion clade</taxon>
        <taxon>NPAAA clade</taxon>
        <taxon>indigoferoid/millettioid clade</taxon>
        <taxon>Phaseoleae</taxon>
        <taxon>Vigna</taxon>
    </lineage>
</organism>
<gene>
    <name evidence="2" type="ORF">DEO72_LG1g533</name>
</gene>
<protein>
    <submittedName>
        <fullName evidence="2">Uncharacterized protein</fullName>
    </submittedName>
</protein>
<evidence type="ECO:0000256" key="1">
    <source>
        <dbReference type="SAM" id="MobiDB-lite"/>
    </source>
</evidence>
<accession>A0A4D6KI40</accession>
<proteinExistence type="predicted"/>
<sequence>MTNTETDHYRGNGHQQRCKTQDKLPGKILPKSRSSYRDVSIERKITIEVTEQHRAMRDEMAKALNSGLYPRVGVPKSSGTVVDVENATVAISAATTEHDSEVFFSHSPPLLRRSL</sequence>
<feature type="region of interest" description="Disordered" evidence="1">
    <location>
        <begin position="1"/>
        <end position="35"/>
    </location>
</feature>
<evidence type="ECO:0000313" key="2">
    <source>
        <dbReference type="EMBL" id="QCD76912.1"/>
    </source>
</evidence>
<dbReference type="AlphaFoldDB" id="A0A4D6KI40"/>
<reference evidence="2 3" key="1">
    <citation type="submission" date="2019-04" db="EMBL/GenBank/DDBJ databases">
        <title>An improved genome assembly and genetic linkage map for asparagus bean, Vigna unguiculata ssp. sesquipedialis.</title>
        <authorList>
            <person name="Xia Q."/>
            <person name="Zhang R."/>
            <person name="Dong Y."/>
        </authorList>
    </citation>
    <scope>NUCLEOTIDE SEQUENCE [LARGE SCALE GENOMIC DNA]</scope>
    <source>
        <tissue evidence="2">Leaf</tissue>
    </source>
</reference>
<dbReference type="EMBL" id="CP039345">
    <property type="protein sequence ID" value="QCD76912.1"/>
    <property type="molecule type" value="Genomic_DNA"/>
</dbReference>